<feature type="compositionally biased region" description="Polar residues" evidence="4">
    <location>
        <begin position="271"/>
        <end position="292"/>
    </location>
</feature>
<dbReference type="Proteomes" id="UP000308697">
    <property type="component" value="Unassembled WGS sequence"/>
</dbReference>
<dbReference type="SMART" id="SM00822">
    <property type="entry name" value="PKS_KR"/>
    <property type="match status" value="1"/>
</dbReference>
<name>A0A4U0MV40_9ACTN</name>
<dbReference type="PROSITE" id="PS00061">
    <property type="entry name" value="ADH_SHORT"/>
    <property type="match status" value="1"/>
</dbReference>
<dbReference type="PRINTS" id="PR00081">
    <property type="entry name" value="GDHRDH"/>
</dbReference>
<dbReference type="GO" id="GO:0016491">
    <property type="term" value="F:oxidoreductase activity"/>
    <property type="evidence" value="ECO:0007669"/>
    <property type="project" value="UniProtKB-KW"/>
</dbReference>
<accession>A0A4U0MV40</accession>
<evidence type="ECO:0000313" key="7">
    <source>
        <dbReference type="Proteomes" id="UP000308697"/>
    </source>
</evidence>
<dbReference type="PANTHER" id="PTHR44196">
    <property type="entry name" value="DEHYDROGENASE/REDUCTASE SDR FAMILY MEMBER 7B"/>
    <property type="match status" value="1"/>
</dbReference>
<dbReference type="CDD" id="cd05233">
    <property type="entry name" value="SDR_c"/>
    <property type="match status" value="1"/>
</dbReference>
<dbReference type="Pfam" id="PF00106">
    <property type="entry name" value="adh_short"/>
    <property type="match status" value="1"/>
</dbReference>
<evidence type="ECO:0000313" key="6">
    <source>
        <dbReference type="EMBL" id="TJZ44596.1"/>
    </source>
</evidence>
<dbReference type="PANTHER" id="PTHR44196:SF1">
    <property type="entry name" value="DEHYDROGENASE_REDUCTASE SDR FAMILY MEMBER 7B"/>
    <property type="match status" value="1"/>
</dbReference>
<comment type="caution">
    <text evidence="6">The sequence shown here is derived from an EMBL/GenBank/DDBJ whole genome shotgun (WGS) entry which is preliminary data.</text>
</comment>
<dbReference type="InterPro" id="IPR057326">
    <property type="entry name" value="KR_dom"/>
</dbReference>
<dbReference type="InterPro" id="IPR020904">
    <property type="entry name" value="Sc_DH/Rdtase_CS"/>
</dbReference>
<dbReference type="AlphaFoldDB" id="A0A4U0MV40"/>
<feature type="region of interest" description="Disordered" evidence="4">
    <location>
        <begin position="1"/>
        <end position="25"/>
    </location>
</feature>
<feature type="region of interest" description="Disordered" evidence="4">
    <location>
        <begin position="271"/>
        <end position="315"/>
    </location>
</feature>
<comment type="similarity">
    <text evidence="1 3">Belongs to the short-chain dehydrogenases/reductases (SDR) family.</text>
</comment>
<dbReference type="RefSeq" id="WP_136743355.1">
    <property type="nucleotide sequence ID" value="NZ_SUMB01000012.1"/>
</dbReference>
<dbReference type="SUPFAM" id="SSF51735">
    <property type="entry name" value="NAD(P)-binding Rossmann-fold domains"/>
    <property type="match status" value="1"/>
</dbReference>
<reference evidence="6 7" key="1">
    <citation type="submission" date="2019-04" db="EMBL/GenBank/DDBJ databases">
        <title>Streptomyces piniterrae sp. nov., a heliquinomycin-producing actinomycete isolated from rhizosphere soil of Pinus yunnanensis.</title>
        <authorList>
            <person name="Zhuang X."/>
            <person name="Zhao J."/>
        </authorList>
    </citation>
    <scope>NUCLEOTIDE SEQUENCE [LARGE SCALE GENOMIC DNA]</scope>
    <source>
        <strain evidence="7">jys28</strain>
    </source>
</reference>
<proteinExistence type="inferred from homology"/>
<feature type="compositionally biased region" description="Basic and acidic residues" evidence="4">
    <location>
        <begin position="302"/>
        <end position="315"/>
    </location>
</feature>
<organism evidence="6 7">
    <name type="scientific">Streptomyces piniterrae</name>
    <dbReference type="NCBI Taxonomy" id="2571125"/>
    <lineage>
        <taxon>Bacteria</taxon>
        <taxon>Bacillati</taxon>
        <taxon>Actinomycetota</taxon>
        <taxon>Actinomycetes</taxon>
        <taxon>Kitasatosporales</taxon>
        <taxon>Streptomycetaceae</taxon>
        <taxon>Streptomyces</taxon>
    </lineage>
</organism>
<evidence type="ECO:0000259" key="5">
    <source>
        <dbReference type="SMART" id="SM00822"/>
    </source>
</evidence>
<sequence length="315" mass="33393">MQSRSTEIARGSEKSDDGLAVVSGSSSGIGREIAGALARRGYRTVLIARRGEVLRELARDLSRHAPSTPVALDLSDGGALDSMLPRVLDGVGPVDVLVNAAGQGSYKPFLECTPDEHQRMMQVHYGAAAAMIRAVLPSMLARGSGHVINIGSISAKMGPWGHSGYAAAKAALTSLTETLAAEHLGSGVHFSIVQPGFVDTPFFNGPSLRLLRAQNERRMIAPARVACRALRVLDHPRLQLCVPRSYRVVDLIAALSPALLHRLVAVRSRPASGSLTDTQDGAASVGLPSQQPERIASIGAPRHGDQKPVEQHGRR</sequence>
<dbReference type="OrthoDB" id="5178125at2"/>
<evidence type="ECO:0000256" key="3">
    <source>
        <dbReference type="RuleBase" id="RU000363"/>
    </source>
</evidence>
<dbReference type="EMBL" id="SUMB01000012">
    <property type="protein sequence ID" value="TJZ44596.1"/>
    <property type="molecule type" value="Genomic_DNA"/>
</dbReference>
<dbReference type="PRINTS" id="PR00080">
    <property type="entry name" value="SDRFAMILY"/>
</dbReference>
<dbReference type="InterPro" id="IPR036291">
    <property type="entry name" value="NAD(P)-bd_dom_sf"/>
</dbReference>
<evidence type="ECO:0000256" key="1">
    <source>
        <dbReference type="ARBA" id="ARBA00006484"/>
    </source>
</evidence>
<keyword evidence="2" id="KW-0560">Oxidoreductase</keyword>
<dbReference type="Gene3D" id="3.40.50.720">
    <property type="entry name" value="NAD(P)-binding Rossmann-like Domain"/>
    <property type="match status" value="1"/>
</dbReference>
<feature type="domain" description="Ketoreductase" evidence="5">
    <location>
        <begin position="18"/>
        <end position="201"/>
    </location>
</feature>
<dbReference type="InterPro" id="IPR002347">
    <property type="entry name" value="SDR_fam"/>
</dbReference>
<keyword evidence="7" id="KW-1185">Reference proteome</keyword>
<dbReference type="GO" id="GO:0016020">
    <property type="term" value="C:membrane"/>
    <property type="evidence" value="ECO:0007669"/>
    <property type="project" value="TreeGrafter"/>
</dbReference>
<evidence type="ECO:0000256" key="4">
    <source>
        <dbReference type="SAM" id="MobiDB-lite"/>
    </source>
</evidence>
<protein>
    <submittedName>
        <fullName evidence="6">SDR family oxidoreductase</fullName>
    </submittedName>
</protein>
<gene>
    <name evidence="6" type="ORF">FCH28_30190</name>
</gene>
<evidence type="ECO:0000256" key="2">
    <source>
        <dbReference type="ARBA" id="ARBA00023002"/>
    </source>
</evidence>